<dbReference type="SUPFAM" id="SSF52540">
    <property type="entry name" value="P-loop containing nucleoside triphosphate hydrolases"/>
    <property type="match status" value="1"/>
</dbReference>
<dbReference type="eggNOG" id="KOG0692">
    <property type="taxonomic scope" value="Eukaryota"/>
</dbReference>
<dbReference type="GeneID" id="20527465"/>
<evidence type="ECO:0000313" key="22">
    <source>
        <dbReference type="EMBL" id="KCV70404.1"/>
    </source>
</evidence>
<evidence type="ECO:0000256" key="9">
    <source>
        <dbReference type="ARBA" id="ARBA00022741"/>
    </source>
</evidence>
<evidence type="ECO:0000256" key="3">
    <source>
        <dbReference type="ARBA" id="ARBA00009948"/>
    </source>
</evidence>
<dbReference type="OrthoDB" id="197068at2759"/>
<dbReference type="SUPFAM" id="SSF53223">
    <property type="entry name" value="Aminoacid dehydrogenase-like, N-terminal domain"/>
    <property type="match status" value="1"/>
</dbReference>
<keyword evidence="11" id="KW-0862">Zinc</keyword>
<dbReference type="InterPro" id="IPR006264">
    <property type="entry name" value="EPSP_synthase"/>
</dbReference>
<dbReference type="Pfam" id="PF01761">
    <property type="entry name" value="DHQ_synthase"/>
    <property type="match status" value="1"/>
</dbReference>
<dbReference type="CDD" id="cd08195">
    <property type="entry name" value="DHQS"/>
    <property type="match status" value="1"/>
</dbReference>
<dbReference type="Gene3D" id="3.65.10.10">
    <property type="entry name" value="Enolpyruvate transferase domain"/>
    <property type="match status" value="2"/>
</dbReference>
<evidence type="ECO:0000256" key="16">
    <source>
        <dbReference type="ARBA" id="ARBA00044633"/>
    </source>
</evidence>
<dbReference type="InterPro" id="IPR046346">
    <property type="entry name" value="Aminoacid_DH-like_N_sf"/>
</dbReference>
<dbReference type="GO" id="GO:0003855">
    <property type="term" value="F:3-dehydroquinate dehydratase activity"/>
    <property type="evidence" value="ECO:0007669"/>
    <property type="project" value="InterPro"/>
</dbReference>
<dbReference type="PROSITE" id="PS00104">
    <property type="entry name" value="EPSP_SYNTHASE_1"/>
    <property type="match status" value="1"/>
</dbReference>
<sequence>MGSCAPDTAGPVLRLQQPDGSLLVAGAGVLSELAALLRPLGRPHVVLVSDPDVADAGLVAAVLEALQPAACPGAALRSIADGGGARLPPGAPGAAVFLLDRVPAGAAGLEPTKTRAQKERLEDFVLSLPGAGRGATLLLAIGGGVVCDVAGFAAATLFRGVPWAAVPTSLLCMVDASVGGKTGVNTAAGKNMIGAFHPAAVTLIDVPWALPSLPHRHFLNGLAEVVKVAALASADLFASLEQQAERLARPADSRATTADWEPIVRLVCEAVRLKASIVAGDLREEAHRRAAAPAPGGSLFREALNFGHTVGHAVEALAAGRLLHGEAVAIGLAAESAIEVHLGPGERRPLAAAAALRIGRLLQGLGLETALPGDLCPEEVLLQMARADKKSAGLLGAGALADGLAPAPAPGAVGPVPDIRVTRLLDIGRAMDGGRAGPVAPGLLGFALSRGACLRRAPGGRADAGPLELRVPGSKSLTNRALLLAAQGRGACVLENALLSEDTQVMLRAINGGLFDEHPPEGGLLRREAIWQEDGSLRVSTRHEPGPGPAPTRSLYVANAGTAARFLTGYLALNAATGQAGRVSLRGSARMHVRPIGDLTAALAANGADIGAAGSPGCLPVDIARGSASGGAMAVRADISSQYTSAILLAAPFARAPVTLRLLARKGAGADLACGRVTSQPYIDMTVDVMRAFGLEAHSLPEDELPGPGVPADQEARLGYEVSRAAPGHTNPSSYAVACDASSSTYPLAVAALLPAGRAVTVRGVGARDIPWQGDAGFCHLLARMGCAVDQTADMTTVTSTGQLIGVSADMSGMTDAFMTAAVVMAAARGRSTITGIANQRVKECDRIAATARELRRCGVQVSELPDGLVIEGADLLAPLADRATGPIFIHCYDDHRMAMSFAVLAAVLPSIVIMDKECVQKTYPTFWGDMRALGMVFDAPASLPAEAPEPGMLPVGEAPAAGPPAAGGYHVLLVGMRGAGKTTRGRLAAGLLACPFFDLDELLARTLAGGAPEPGDSEEAVAARTRAALRALVHAEGMEGFRRREAALLAGHRRWLLARGDEAPGVSPVLSISACGGGLVDWAASRQQLTEMLQDARIRVVFIDRDLRDIEALLQAEAPGPGADGRVDLGEAPGVTYRRRLPHYLGLSHAVYPARGPACAGPADDAAHFAGFLAGLSPARPPGNALLHVGDLRPEVVPRAVAAMGARAAVHRGHSAFLTLTLADYRAPVPHAADFGLVFSGADAVELRLDCVPGLAAPEPCRCRPGPAYGPCYGAGPGAGCLLAMVSEQVAACRALLAAHGAGAMPLIATLRTARQGGAFAGSTDQALAVLQHCARLGCQFLDVEMAPGDYGLLAGVCPLQGVLPFRVIASFHTTDPGFDLSQAEALVAGLPTELFGRLFAVKVVAPGVAPLRTREFRQRVLRAVDARARLAGQAYAPLSVVVETGPAGRHSRVLQRLCLPVTHRLLAAPGAPGQLCLRTVNTLRRDLQHCRMAVVGSRVLVPAPAGAPVAGSLSPAMHQAGLDEIGLAGRTFEAINVDSVDGLWPAIEGEEPVTRLAVTMPLKRDAVRHCAGGLSPEARLIGAVNTLVRAAGKRAPGAGEALWTGDNTDWLGVARVVGPILARAWSRRLTERLVPEAAGHVAIEPGAAGPRLTVVVLGAGGSARAALFALCFALALPLDVLVWSRGLDTGDPGDRSTEALLGDLLDWRPDGRQPWAPAPGVRLRILRSAESPAGPVDLLVNTLPPGAFAEAPGAGGRVRALVRGLARAGTGALVDLVYNAGRFAGDPAGQPGDTPLMGLLRQEGPAYRAAERLSATDPEARRCLGQRLLPQAAGPGAPVFIDGTLPLLEQGISQFQLFNGGLRAPRCAMLGGLAAGLAGQR</sequence>
<keyword evidence="13" id="KW-0521">NADP</keyword>
<feature type="domain" description="3-dehydroquinate synthase C-terminal" evidence="21">
    <location>
        <begin position="221"/>
        <end position="390"/>
    </location>
</feature>
<keyword evidence="5" id="KW-0963">Cytoplasm</keyword>
<accession>A0A058Z7Y6</accession>
<dbReference type="GO" id="GO:0046872">
    <property type="term" value="F:metal ion binding"/>
    <property type="evidence" value="ECO:0007669"/>
    <property type="project" value="UniProtKB-KW"/>
</dbReference>
<dbReference type="InterPro" id="IPR001381">
    <property type="entry name" value="DHquinase_I"/>
</dbReference>
<dbReference type="Gene3D" id="3.40.50.720">
    <property type="entry name" value="NAD(P)-binding Rossmann-like Domain"/>
    <property type="match status" value="1"/>
</dbReference>
<keyword evidence="23" id="KW-1185">Reference proteome</keyword>
<evidence type="ECO:0000256" key="7">
    <source>
        <dbReference type="ARBA" id="ARBA00022679"/>
    </source>
</evidence>
<dbReference type="Gene3D" id="3.40.50.1970">
    <property type="match status" value="1"/>
</dbReference>
<feature type="domain" description="3-dehydroquinate synthase N-terminal" evidence="19">
    <location>
        <begin position="110"/>
        <end position="218"/>
    </location>
</feature>
<keyword evidence="9" id="KW-0547">Nucleotide-binding</keyword>
<evidence type="ECO:0000256" key="4">
    <source>
        <dbReference type="ARBA" id="ARBA00012450"/>
    </source>
</evidence>
<dbReference type="Pfam" id="PF01487">
    <property type="entry name" value="DHquinase_I"/>
    <property type="match status" value="1"/>
</dbReference>
<keyword evidence="7 17" id="KW-0808">Transferase</keyword>
<dbReference type="InterPro" id="IPR013785">
    <property type="entry name" value="Aldolase_TIM"/>
</dbReference>
<reference evidence="22" key="1">
    <citation type="submission" date="2013-04" db="EMBL/GenBank/DDBJ databases">
        <title>The Genome Sequence of Fonticula alba ATCC 38817.</title>
        <authorList>
            <consortium name="The Broad Institute Genomics Platform"/>
            <person name="Russ C."/>
            <person name="Cuomo C."/>
            <person name="Burger G."/>
            <person name="Gray M.W."/>
            <person name="Holland P.W.H."/>
            <person name="King N."/>
            <person name="Lang F.B.F."/>
            <person name="Roger A.J."/>
            <person name="Ruiz-Trillo I."/>
            <person name="Brown M."/>
            <person name="Walker B."/>
            <person name="Young S."/>
            <person name="Zeng Q."/>
            <person name="Gargeya S."/>
            <person name="Fitzgerald M."/>
            <person name="Haas B."/>
            <person name="Abouelleil A."/>
            <person name="Allen A.W."/>
            <person name="Alvarado L."/>
            <person name="Arachchi H.M."/>
            <person name="Berlin A.M."/>
            <person name="Chapman S.B."/>
            <person name="Gainer-Dewar J."/>
            <person name="Goldberg J."/>
            <person name="Griggs A."/>
            <person name="Gujja S."/>
            <person name="Hansen M."/>
            <person name="Howarth C."/>
            <person name="Imamovic A."/>
            <person name="Ireland A."/>
            <person name="Larimer J."/>
            <person name="McCowan C."/>
            <person name="Murphy C."/>
            <person name="Pearson M."/>
            <person name="Poon T.W."/>
            <person name="Priest M."/>
            <person name="Roberts A."/>
            <person name="Saif S."/>
            <person name="Shea T."/>
            <person name="Sisk P."/>
            <person name="Sykes S."/>
            <person name="Wortman J."/>
            <person name="Nusbaum C."/>
            <person name="Birren B."/>
        </authorList>
    </citation>
    <scope>NUCLEOTIDE SEQUENCE [LARGE SCALE GENOMIC DNA]</scope>
    <source>
        <strain evidence="22">ATCC 38817</strain>
    </source>
</reference>
<dbReference type="SUPFAM" id="SSF56796">
    <property type="entry name" value="Dehydroquinate synthase-like"/>
    <property type="match status" value="1"/>
</dbReference>
<comment type="cofactor">
    <cofactor evidence="1">
        <name>Zn(2+)</name>
        <dbReference type="ChEBI" id="CHEBI:29105"/>
    </cofactor>
</comment>
<dbReference type="SUPFAM" id="SSF55205">
    <property type="entry name" value="EPT/RTPC-like"/>
    <property type="match status" value="1"/>
</dbReference>
<evidence type="ECO:0000256" key="12">
    <source>
        <dbReference type="ARBA" id="ARBA00022840"/>
    </source>
</evidence>
<evidence type="ECO:0000313" key="23">
    <source>
        <dbReference type="Proteomes" id="UP000030693"/>
    </source>
</evidence>
<dbReference type="GO" id="GO:0004764">
    <property type="term" value="F:shikimate 3-dehydrogenase (NADP+) activity"/>
    <property type="evidence" value="ECO:0007669"/>
    <property type="project" value="InterPro"/>
</dbReference>
<feature type="domain" description="Enolpyruvate transferase" evidence="18">
    <location>
        <begin position="468"/>
        <end position="930"/>
    </location>
</feature>
<dbReference type="InterPro" id="IPR001986">
    <property type="entry name" value="Enolpyruvate_Tfrase_dom"/>
</dbReference>
<dbReference type="Gene3D" id="1.20.1090.10">
    <property type="entry name" value="Dehydroquinate synthase-like - alpha domain"/>
    <property type="match status" value="1"/>
</dbReference>
<evidence type="ECO:0000256" key="1">
    <source>
        <dbReference type="ARBA" id="ARBA00001947"/>
    </source>
</evidence>
<dbReference type="EC" id="2.5.1.19" evidence="4 17"/>
<dbReference type="PROSITE" id="PS00885">
    <property type="entry name" value="EPSP_SYNTHASE_2"/>
    <property type="match status" value="1"/>
</dbReference>
<dbReference type="Pfam" id="PF00275">
    <property type="entry name" value="EPSP_synthase"/>
    <property type="match status" value="1"/>
</dbReference>
<keyword evidence="14" id="KW-0560">Oxidoreductase</keyword>
<dbReference type="Pfam" id="PF08501">
    <property type="entry name" value="Shikimate_dh_N"/>
    <property type="match status" value="1"/>
</dbReference>
<evidence type="ECO:0000256" key="13">
    <source>
        <dbReference type="ARBA" id="ARBA00022857"/>
    </source>
</evidence>
<evidence type="ECO:0000256" key="17">
    <source>
        <dbReference type="RuleBase" id="RU004164"/>
    </source>
</evidence>
<dbReference type="GO" id="GO:0016301">
    <property type="term" value="F:kinase activity"/>
    <property type="evidence" value="ECO:0007669"/>
    <property type="project" value="UniProtKB-KW"/>
</dbReference>
<evidence type="ECO:0000259" key="21">
    <source>
        <dbReference type="Pfam" id="PF24621"/>
    </source>
</evidence>
<dbReference type="RefSeq" id="XP_009494920.1">
    <property type="nucleotide sequence ID" value="XM_009496645.1"/>
</dbReference>
<dbReference type="InterPro" id="IPR030960">
    <property type="entry name" value="DHQS/DOIS_N"/>
</dbReference>
<dbReference type="InterPro" id="IPR013708">
    <property type="entry name" value="Shikimate_DH-bd_N"/>
</dbReference>
<dbReference type="SUPFAM" id="SSF51569">
    <property type="entry name" value="Aldolase"/>
    <property type="match status" value="1"/>
</dbReference>
<dbReference type="InterPro" id="IPR027417">
    <property type="entry name" value="P-loop_NTPase"/>
</dbReference>
<dbReference type="NCBIfam" id="TIGR01356">
    <property type="entry name" value="aroA"/>
    <property type="match status" value="1"/>
</dbReference>
<dbReference type="GO" id="GO:0009423">
    <property type="term" value="P:chorismate biosynthetic process"/>
    <property type="evidence" value="ECO:0007669"/>
    <property type="project" value="UniProtKB-UniRule"/>
</dbReference>
<dbReference type="CDD" id="cd00502">
    <property type="entry name" value="DHQase_I"/>
    <property type="match status" value="1"/>
</dbReference>
<evidence type="ECO:0000256" key="10">
    <source>
        <dbReference type="ARBA" id="ARBA00022777"/>
    </source>
</evidence>
<dbReference type="PANTHER" id="PTHR21090:SF5">
    <property type="entry name" value="PENTAFUNCTIONAL AROM POLYPEPTIDE"/>
    <property type="match status" value="1"/>
</dbReference>
<evidence type="ECO:0000259" key="19">
    <source>
        <dbReference type="Pfam" id="PF01761"/>
    </source>
</evidence>
<evidence type="ECO:0000256" key="14">
    <source>
        <dbReference type="ARBA" id="ARBA00023002"/>
    </source>
</evidence>
<feature type="domain" description="Shikimate dehydrogenase substrate binding N-terminal" evidence="20">
    <location>
        <begin position="1508"/>
        <end position="1589"/>
    </location>
</feature>
<dbReference type="Proteomes" id="UP000030693">
    <property type="component" value="Unassembled WGS sequence"/>
</dbReference>
<keyword evidence="8" id="KW-0479">Metal-binding</keyword>
<dbReference type="GO" id="GO:0003866">
    <property type="term" value="F:3-phosphoshikimate 1-carboxyvinyltransferase activity"/>
    <property type="evidence" value="ECO:0007669"/>
    <property type="project" value="UniProtKB-UniRule"/>
</dbReference>
<dbReference type="InterPro" id="IPR056179">
    <property type="entry name" value="DHQS_C"/>
</dbReference>
<protein>
    <recommendedName>
        <fullName evidence="4 17">3-phosphoshikimate 1-carboxyvinyltransferase</fullName>
        <ecNumber evidence="4 17">2.5.1.19</ecNumber>
    </recommendedName>
</protein>
<evidence type="ECO:0000256" key="6">
    <source>
        <dbReference type="ARBA" id="ARBA00022605"/>
    </source>
</evidence>
<dbReference type="Gene3D" id="3.40.50.300">
    <property type="entry name" value="P-loop containing nucleotide triphosphate hydrolases"/>
    <property type="match status" value="1"/>
</dbReference>
<evidence type="ECO:0000256" key="15">
    <source>
        <dbReference type="ARBA" id="ARBA00023141"/>
    </source>
</evidence>
<evidence type="ECO:0000259" key="18">
    <source>
        <dbReference type="Pfam" id="PF00275"/>
    </source>
</evidence>
<dbReference type="EMBL" id="KB932204">
    <property type="protein sequence ID" value="KCV70404.1"/>
    <property type="molecule type" value="Genomic_DNA"/>
</dbReference>
<name>A0A058Z7Y6_FONAL</name>
<keyword evidence="12" id="KW-0067">ATP-binding</keyword>
<dbReference type="OMA" id="SWANMSW"/>
<keyword evidence="10" id="KW-0418">Kinase</keyword>
<evidence type="ECO:0000256" key="5">
    <source>
        <dbReference type="ARBA" id="ARBA00022490"/>
    </source>
</evidence>
<evidence type="ECO:0000256" key="8">
    <source>
        <dbReference type="ARBA" id="ARBA00022723"/>
    </source>
</evidence>
<dbReference type="InterPro" id="IPR013792">
    <property type="entry name" value="RNA3'P_cycl/enolpyr_Trfase_a/b"/>
</dbReference>
<dbReference type="UniPathway" id="UPA00053">
    <property type="reaction ID" value="UER00089"/>
</dbReference>
<evidence type="ECO:0000256" key="11">
    <source>
        <dbReference type="ARBA" id="ARBA00022833"/>
    </source>
</evidence>
<organism evidence="22">
    <name type="scientific">Fonticula alba</name>
    <name type="common">Slime mold</name>
    <dbReference type="NCBI Taxonomy" id="691883"/>
    <lineage>
        <taxon>Eukaryota</taxon>
        <taxon>Rotosphaerida</taxon>
        <taxon>Fonticulaceae</taxon>
        <taxon>Fonticula</taxon>
    </lineage>
</organism>
<dbReference type="GO" id="GO:0009073">
    <property type="term" value="P:aromatic amino acid family biosynthetic process"/>
    <property type="evidence" value="ECO:0007669"/>
    <property type="project" value="UniProtKB-UniRule"/>
</dbReference>
<dbReference type="Pfam" id="PF24621">
    <property type="entry name" value="DHQS_C"/>
    <property type="match status" value="1"/>
</dbReference>
<dbReference type="Gene3D" id="3.20.20.70">
    <property type="entry name" value="Aldolase class I"/>
    <property type="match status" value="1"/>
</dbReference>
<dbReference type="GO" id="GO:0005524">
    <property type="term" value="F:ATP binding"/>
    <property type="evidence" value="ECO:0007669"/>
    <property type="project" value="UniProtKB-KW"/>
</dbReference>
<evidence type="ECO:0000256" key="2">
    <source>
        <dbReference type="ARBA" id="ARBA00004811"/>
    </source>
</evidence>
<comment type="pathway">
    <text evidence="2 17">Metabolic intermediate biosynthesis; chorismate biosynthesis; chorismate from D-erythrose 4-phosphate and phosphoenolpyruvate: step 6/7.</text>
</comment>
<dbReference type="Pfam" id="PF01202">
    <property type="entry name" value="SKI"/>
    <property type="match status" value="1"/>
</dbReference>
<evidence type="ECO:0000259" key="20">
    <source>
        <dbReference type="Pfam" id="PF08501"/>
    </source>
</evidence>
<comment type="similarity">
    <text evidence="3 17">Belongs to the EPSP synthase family.</text>
</comment>
<dbReference type="CDD" id="cd01556">
    <property type="entry name" value="EPSP_synthase"/>
    <property type="match status" value="1"/>
</dbReference>
<dbReference type="HAMAP" id="MF_00210">
    <property type="entry name" value="EPSP_synth"/>
    <property type="match status" value="1"/>
</dbReference>
<dbReference type="Gene3D" id="3.40.50.10860">
    <property type="entry name" value="Leucine Dehydrogenase, chain A, domain 1"/>
    <property type="match status" value="1"/>
</dbReference>
<gene>
    <name evidence="22" type="ORF">H696_02740</name>
</gene>
<dbReference type="InterPro" id="IPR036968">
    <property type="entry name" value="Enolpyruvate_Tfrase_sf"/>
</dbReference>
<keyword evidence="6 17" id="KW-0028">Amino-acid biosynthesis</keyword>
<dbReference type="InterPro" id="IPR031322">
    <property type="entry name" value="Shikimate/glucono_kinase"/>
</dbReference>
<dbReference type="GO" id="GO:0008652">
    <property type="term" value="P:amino acid biosynthetic process"/>
    <property type="evidence" value="ECO:0007669"/>
    <property type="project" value="UniProtKB-KW"/>
</dbReference>
<dbReference type="InterPro" id="IPR023193">
    <property type="entry name" value="EPSP_synthase_CS"/>
</dbReference>
<keyword evidence="15 17" id="KW-0057">Aromatic amino acid biosynthesis</keyword>
<dbReference type="STRING" id="691883.A0A058Z7Y6"/>
<comment type="catalytic activity">
    <reaction evidence="16">
        <text>3-phosphoshikimate + phosphoenolpyruvate = 5-O-(1-carboxyvinyl)-3-phosphoshikimate + phosphate</text>
        <dbReference type="Rhea" id="RHEA:21256"/>
        <dbReference type="ChEBI" id="CHEBI:43474"/>
        <dbReference type="ChEBI" id="CHEBI:57701"/>
        <dbReference type="ChEBI" id="CHEBI:58702"/>
        <dbReference type="ChEBI" id="CHEBI:145989"/>
        <dbReference type="EC" id="2.5.1.19"/>
    </reaction>
    <physiologicalReaction direction="left-to-right" evidence="16">
        <dbReference type="Rhea" id="RHEA:21257"/>
    </physiologicalReaction>
</comment>
<proteinExistence type="inferred from homology"/>
<dbReference type="PANTHER" id="PTHR21090">
    <property type="entry name" value="AROM/DEHYDROQUINATE SYNTHASE"/>
    <property type="match status" value="1"/>
</dbReference>